<feature type="region of interest" description="Disordered" evidence="1">
    <location>
        <begin position="44"/>
        <end position="67"/>
    </location>
</feature>
<proteinExistence type="predicted"/>
<comment type="caution">
    <text evidence="3">The sequence shown here is derived from an EMBL/GenBank/DDBJ whole genome shotgun (WGS) entry which is preliminary data.</text>
</comment>
<name>A0A7Y4L8J5_9ACTN</name>
<reference evidence="3 4" key="1">
    <citation type="submission" date="2020-05" db="EMBL/GenBank/DDBJ databases">
        <title>Genome sequence of Kribbella sandramycini ATCC 39419.</title>
        <authorList>
            <person name="Maclea K.S."/>
            <person name="Fair J.L."/>
        </authorList>
    </citation>
    <scope>NUCLEOTIDE SEQUENCE [LARGE SCALE GENOMIC DNA]</scope>
    <source>
        <strain evidence="3 4">ATCC 39419</strain>
    </source>
</reference>
<sequence>MSAEEPVAKGKRGRPAALVAAVAVAAVAIGAALAYNQSPGAAGAEAAPLSSSVTPKPASTTLDVTKLPTGRTPQIPYLVGRSVRLGAGSVATVDGTGTVTAVGRLHNEALAVVMRPDHPDVYTSELQKLRFGKVVRRTPGVTSLVTTPDEGAAAYAAARIGAHGQPTKGGVLFAETDEHVLSLKLPDSWNVEVLAYTDGKVYYRTSDDTTESSTWRLHAWTPGEPKSQLIRSAPSPVTVATDGKVKGFTPAGDVRFGLEGTPASNCSSRATAVAADTGTLLNQWDGCFVTMTAEDDQHLLFVAYTGPGSEDEPNPPGAIVRCTITTRQCELATPLSPEPLLLGS</sequence>
<feature type="compositionally biased region" description="Polar residues" evidence="1">
    <location>
        <begin position="49"/>
        <end position="63"/>
    </location>
</feature>
<evidence type="ECO:0000313" key="2">
    <source>
        <dbReference type="EMBL" id="MBB6566136.1"/>
    </source>
</evidence>
<keyword evidence="4" id="KW-1185">Reference proteome</keyword>
<dbReference type="EMBL" id="JACHKF010000001">
    <property type="protein sequence ID" value="MBB6566136.1"/>
    <property type="molecule type" value="Genomic_DNA"/>
</dbReference>
<reference evidence="2 5" key="2">
    <citation type="submission" date="2020-08" db="EMBL/GenBank/DDBJ databases">
        <title>Sequencing the genomes of 1000 actinobacteria strains.</title>
        <authorList>
            <person name="Klenk H.-P."/>
        </authorList>
    </citation>
    <scope>NUCLEOTIDE SEQUENCE [LARGE SCALE GENOMIC DNA]</scope>
    <source>
        <strain evidence="2 5">DSM 15626</strain>
    </source>
</reference>
<evidence type="ECO:0000313" key="3">
    <source>
        <dbReference type="EMBL" id="NOL45136.1"/>
    </source>
</evidence>
<evidence type="ECO:0000313" key="5">
    <source>
        <dbReference type="Proteomes" id="UP000553957"/>
    </source>
</evidence>
<protein>
    <submittedName>
        <fullName evidence="3">Uncharacterized protein</fullName>
    </submittedName>
</protein>
<accession>A0A7Y4L8J5</accession>
<evidence type="ECO:0000313" key="4">
    <source>
        <dbReference type="Proteomes" id="UP000534306"/>
    </source>
</evidence>
<dbReference type="AlphaFoldDB" id="A0A7Y4L8J5"/>
<organism evidence="3 4">
    <name type="scientific">Kribbella sandramycini</name>
    <dbReference type="NCBI Taxonomy" id="60450"/>
    <lineage>
        <taxon>Bacteria</taxon>
        <taxon>Bacillati</taxon>
        <taxon>Actinomycetota</taxon>
        <taxon>Actinomycetes</taxon>
        <taxon>Propionibacteriales</taxon>
        <taxon>Kribbellaceae</taxon>
        <taxon>Kribbella</taxon>
    </lineage>
</organism>
<dbReference type="RefSeq" id="WP_171678368.1">
    <property type="nucleotide sequence ID" value="NZ_BAAAGT010000001.1"/>
</dbReference>
<dbReference type="Proteomes" id="UP000553957">
    <property type="component" value="Unassembled WGS sequence"/>
</dbReference>
<evidence type="ECO:0000256" key="1">
    <source>
        <dbReference type="SAM" id="MobiDB-lite"/>
    </source>
</evidence>
<gene>
    <name evidence="2" type="ORF">HNR71_001773</name>
    <name evidence="3" type="ORF">HPO96_33295</name>
</gene>
<dbReference type="EMBL" id="JABJRC010000010">
    <property type="protein sequence ID" value="NOL45136.1"/>
    <property type="molecule type" value="Genomic_DNA"/>
</dbReference>
<dbReference type="Proteomes" id="UP000534306">
    <property type="component" value="Unassembled WGS sequence"/>
</dbReference>